<dbReference type="Pfam" id="PF13828">
    <property type="entry name" value="DUF4190"/>
    <property type="match status" value="1"/>
</dbReference>
<name>A0A1F2WSS4_9ACTN</name>
<comment type="caution">
    <text evidence="3">The sequence shown here is derived from an EMBL/GenBank/DDBJ whole genome shotgun (WGS) entry which is preliminary data.</text>
</comment>
<keyword evidence="1" id="KW-1133">Transmembrane helix</keyword>
<reference evidence="3 4" key="1">
    <citation type="journal article" date="2016" name="Nat. Commun.">
        <title>Thousands of microbial genomes shed light on interconnected biogeochemical processes in an aquifer system.</title>
        <authorList>
            <person name="Anantharaman K."/>
            <person name="Brown C.T."/>
            <person name="Hug L.A."/>
            <person name="Sharon I."/>
            <person name="Castelle C.J."/>
            <person name="Probst A.J."/>
            <person name="Thomas B.C."/>
            <person name="Singh A."/>
            <person name="Wilkins M.J."/>
            <person name="Karaoz U."/>
            <person name="Brodie E.L."/>
            <person name="Williams K.H."/>
            <person name="Hubbard S.S."/>
            <person name="Banfield J.F."/>
        </authorList>
    </citation>
    <scope>NUCLEOTIDE SEQUENCE [LARGE SCALE GENOMIC DNA]</scope>
</reference>
<sequence>MAVISLICALASFLVFPFIPAIAATILGFKSRDRIRKDPSGLEGEGLALAGIIIGSINIFLAVLVFILVIMLP</sequence>
<feature type="transmembrane region" description="Helical" evidence="1">
    <location>
        <begin position="47"/>
        <end position="72"/>
    </location>
</feature>
<evidence type="ECO:0000256" key="1">
    <source>
        <dbReference type="SAM" id="Phobius"/>
    </source>
</evidence>
<evidence type="ECO:0000259" key="2">
    <source>
        <dbReference type="Pfam" id="PF13828"/>
    </source>
</evidence>
<dbReference type="Proteomes" id="UP000177876">
    <property type="component" value="Unassembled WGS sequence"/>
</dbReference>
<dbReference type="EMBL" id="MELK01000009">
    <property type="protein sequence ID" value="OFW59897.1"/>
    <property type="molecule type" value="Genomic_DNA"/>
</dbReference>
<gene>
    <name evidence="3" type="ORF">A2Y75_10395</name>
</gene>
<accession>A0A1F2WSS4</accession>
<dbReference type="AlphaFoldDB" id="A0A1F2WSS4"/>
<feature type="domain" description="DUF4190" evidence="2">
    <location>
        <begin position="1"/>
        <end position="64"/>
    </location>
</feature>
<evidence type="ECO:0000313" key="4">
    <source>
        <dbReference type="Proteomes" id="UP000177876"/>
    </source>
</evidence>
<dbReference type="InterPro" id="IPR025241">
    <property type="entry name" value="DUF4190"/>
</dbReference>
<organism evidence="3 4">
    <name type="scientific">Candidatus Solincola sediminis</name>
    <dbReference type="NCBI Taxonomy" id="1797199"/>
    <lineage>
        <taxon>Bacteria</taxon>
        <taxon>Bacillati</taxon>
        <taxon>Actinomycetota</taxon>
        <taxon>Candidatus Geothermincolia</taxon>
        <taxon>Candidatus Geothermincolales</taxon>
        <taxon>Candidatus Geothermincolaceae</taxon>
        <taxon>Candidatus Solincola</taxon>
    </lineage>
</organism>
<evidence type="ECO:0000313" key="3">
    <source>
        <dbReference type="EMBL" id="OFW59897.1"/>
    </source>
</evidence>
<keyword evidence="1" id="KW-0812">Transmembrane</keyword>
<keyword evidence="1" id="KW-0472">Membrane</keyword>
<proteinExistence type="predicted"/>
<protein>
    <recommendedName>
        <fullName evidence="2">DUF4190 domain-containing protein</fullName>
    </recommendedName>
</protein>